<dbReference type="PROSITE" id="PS50862">
    <property type="entry name" value="AA_TRNA_LIGASE_II"/>
    <property type="match status" value="1"/>
</dbReference>
<dbReference type="AlphaFoldDB" id="A0A848BC47"/>
<comment type="similarity">
    <text evidence="2 13">Belongs to the class-II aminoacyl-tRNA synthetase family. Phe-tRNA synthetase alpha subunit type 1 subfamily.</text>
</comment>
<gene>
    <name evidence="13 16" type="primary">pheS</name>
    <name evidence="16" type="ORF">HF878_03920</name>
</gene>
<dbReference type="GO" id="GO:0005524">
    <property type="term" value="F:ATP binding"/>
    <property type="evidence" value="ECO:0007669"/>
    <property type="project" value="UniProtKB-UniRule"/>
</dbReference>
<evidence type="ECO:0000256" key="4">
    <source>
        <dbReference type="ARBA" id="ARBA00022490"/>
    </source>
</evidence>
<keyword evidence="9 13" id="KW-0460">Magnesium</keyword>
<dbReference type="NCBIfam" id="TIGR00468">
    <property type="entry name" value="pheS"/>
    <property type="match status" value="1"/>
</dbReference>
<comment type="cofactor">
    <cofactor evidence="13">
        <name>Mg(2+)</name>
        <dbReference type="ChEBI" id="CHEBI:18420"/>
    </cofactor>
    <text evidence="13">Binds 2 magnesium ions per tetramer.</text>
</comment>
<keyword evidence="14" id="KW-0175">Coiled coil</keyword>
<dbReference type="GO" id="GO:0000287">
    <property type="term" value="F:magnesium ion binding"/>
    <property type="evidence" value="ECO:0007669"/>
    <property type="project" value="UniProtKB-UniRule"/>
</dbReference>
<dbReference type="HAMAP" id="MF_00281">
    <property type="entry name" value="Phe_tRNA_synth_alpha1"/>
    <property type="match status" value="1"/>
</dbReference>
<evidence type="ECO:0000256" key="11">
    <source>
        <dbReference type="ARBA" id="ARBA00023146"/>
    </source>
</evidence>
<evidence type="ECO:0000256" key="9">
    <source>
        <dbReference type="ARBA" id="ARBA00022842"/>
    </source>
</evidence>
<evidence type="ECO:0000256" key="7">
    <source>
        <dbReference type="ARBA" id="ARBA00022741"/>
    </source>
</evidence>
<dbReference type="InterPro" id="IPR045864">
    <property type="entry name" value="aa-tRNA-synth_II/BPL/LPL"/>
</dbReference>
<dbReference type="PANTHER" id="PTHR11538:SF41">
    <property type="entry name" value="PHENYLALANINE--TRNA LIGASE, MITOCHONDRIAL"/>
    <property type="match status" value="1"/>
</dbReference>
<keyword evidence="6 13" id="KW-0479">Metal-binding</keyword>
<keyword evidence="11 13" id="KW-0030">Aminoacyl-tRNA synthetase</keyword>
<dbReference type="InterPro" id="IPR022911">
    <property type="entry name" value="Phe_tRNA_ligase_alpha1_bac"/>
</dbReference>
<dbReference type="GO" id="GO:0016740">
    <property type="term" value="F:transferase activity"/>
    <property type="evidence" value="ECO:0007669"/>
    <property type="project" value="UniProtKB-ARBA"/>
</dbReference>
<protein>
    <recommendedName>
        <fullName evidence="13">Phenylalanine--tRNA ligase alpha subunit</fullName>
        <ecNumber evidence="13">6.1.1.20</ecNumber>
    </recommendedName>
    <alternativeName>
        <fullName evidence="13">Phenylalanyl-tRNA synthetase alpha subunit</fullName>
        <shortName evidence="13">PheRS</shortName>
    </alternativeName>
</protein>
<comment type="catalytic activity">
    <reaction evidence="12 13">
        <text>tRNA(Phe) + L-phenylalanine + ATP = L-phenylalanyl-tRNA(Phe) + AMP + diphosphate + H(+)</text>
        <dbReference type="Rhea" id="RHEA:19413"/>
        <dbReference type="Rhea" id="RHEA-COMP:9668"/>
        <dbReference type="Rhea" id="RHEA-COMP:9699"/>
        <dbReference type="ChEBI" id="CHEBI:15378"/>
        <dbReference type="ChEBI" id="CHEBI:30616"/>
        <dbReference type="ChEBI" id="CHEBI:33019"/>
        <dbReference type="ChEBI" id="CHEBI:58095"/>
        <dbReference type="ChEBI" id="CHEBI:78442"/>
        <dbReference type="ChEBI" id="CHEBI:78531"/>
        <dbReference type="ChEBI" id="CHEBI:456215"/>
        <dbReference type="EC" id="6.1.1.20"/>
    </reaction>
</comment>
<dbReference type="Pfam" id="PF01409">
    <property type="entry name" value="tRNA-synt_2d"/>
    <property type="match status" value="1"/>
</dbReference>
<dbReference type="Proteomes" id="UP000543804">
    <property type="component" value="Unassembled WGS sequence"/>
</dbReference>
<dbReference type="CDD" id="cd00496">
    <property type="entry name" value="PheRS_alpha_core"/>
    <property type="match status" value="1"/>
</dbReference>
<name>A0A848BC47_9FIRM</name>
<feature type="binding site" evidence="13">
    <location>
        <position position="257"/>
    </location>
    <ligand>
        <name>Mg(2+)</name>
        <dbReference type="ChEBI" id="CHEBI:18420"/>
        <note>shared with beta subunit</note>
    </ligand>
</feature>
<dbReference type="GO" id="GO:0006432">
    <property type="term" value="P:phenylalanyl-tRNA aminoacylation"/>
    <property type="evidence" value="ECO:0007669"/>
    <property type="project" value="UniProtKB-UniRule"/>
</dbReference>
<evidence type="ECO:0000256" key="1">
    <source>
        <dbReference type="ARBA" id="ARBA00004496"/>
    </source>
</evidence>
<dbReference type="InterPro" id="IPR004529">
    <property type="entry name" value="Phe-tRNA-synth_IIc_asu"/>
</dbReference>
<dbReference type="PANTHER" id="PTHR11538">
    <property type="entry name" value="PHENYLALANYL-TRNA SYNTHETASE"/>
    <property type="match status" value="1"/>
</dbReference>
<dbReference type="FunFam" id="3.30.930.10:FF:000003">
    <property type="entry name" value="Phenylalanine--tRNA ligase alpha subunit"/>
    <property type="match status" value="1"/>
</dbReference>
<dbReference type="EMBL" id="JABAFA010000008">
    <property type="protein sequence ID" value="NMD98631.1"/>
    <property type="molecule type" value="Genomic_DNA"/>
</dbReference>
<evidence type="ECO:0000256" key="13">
    <source>
        <dbReference type="HAMAP-Rule" id="MF_00281"/>
    </source>
</evidence>
<evidence type="ECO:0000256" key="8">
    <source>
        <dbReference type="ARBA" id="ARBA00022840"/>
    </source>
</evidence>
<evidence type="ECO:0000256" key="10">
    <source>
        <dbReference type="ARBA" id="ARBA00022917"/>
    </source>
</evidence>
<dbReference type="SUPFAM" id="SSF46589">
    <property type="entry name" value="tRNA-binding arm"/>
    <property type="match status" value="1"/>
</dbReference>
<dbReference type="GO" id="GO:0005737">
    <property type="term" value="C:cytoplasm"/>
    <property type="evidence" value="ECO:0007669"/>
    <property type="project" value="UniProtKB-SubCell"/>
</dbReference>
<evidence type="ECO:0000256" key="6">
    <source>
        <dbReference type="ARBA" id="ARBA00022723"/>
    </source>
</evidence>
<proteinExistence type="inferred from homology"/>
<keyword evidence="7 13" id="KW-0547">Nucleotide-binding</keyword>
<dbReference type="GO" id="GO:0000049">
    <property type="term" value="F:tRNA binding"/>
    <property type="evidence" value="ECO:0007669"/>
    <property type="project" value="InterPro"/>
</dbReference>
<evidence type="ECO:0000313" key="17">
    <source>
        <dbReference type="Proteomes" id="UP000543804"/>
    </source>
</evidence>
<dbReference type="RefSeq" id="WP_170077259.1">
    <property type="nucleotide sequence ID" value="NZ_JABAFA010000008.1"/>
</dbReference>
<evidence type="ECO:0000259" key="15">
    <source>
        <dbReference type="PROSITE" id="PS50862"/>
    </source>
</evidence>
<dbReference type="GO" id="GO:0140096">
    <property type="term" value="F:catalytic activity, acting on a protein"/>
    <property type="evidence" value="ECO:0007669"/>
    <property type="project" value="UniProtKB-ARBA"/>
</dbReference>
<dbReference type="EC" id="6.1.1.20" evidence="13"/>
<accession>A0A848BC47</accession>
<comment type="subcellular location">
    <subcellularLocation>
        <location evidence="1 13">Cytoplasm</location>
    </subcellularLocation>
</comment>
<feature type="domain" description="Aminoacyl-transfer RNA synthetases class-II family profile" evidence="15">
    <location>
        <begin position="118"/>
        <end position="321"/>
    </location>
</feature>
<evidence type="ECO:0000313" key="16">
    <source>
        <dbReference type="EMBL" id="NMD98631.1"/>
    </source>
</evidence>
<dbReference type="Pfam" id="PF02912">
    <property type="entry name" value="Phe_tRNA-synt_N"/>
    <property type="match status" value="1"/>
</dbReference>
<evidence type="ECO:0000256" key="14">
    <source>
        <dbReference type="SAM" id="Coils"/>
    </source>
</evidence>
<dbReference type="SUPFAM" id="SSF55681">
    <property type="entry name" value="Class II aaRS and biotin synthetases"/>
    <property type="match status" value="1"/>
</dbReference>
<comment type="subunit">
    <text evidence="3 13">Tetramer of two alpha and two beta subunits.</text>
</comment>
<dbReference type="InterPro" id="IPR006195">
    <property type="entry name" value="aa-tRNA-synth_II"/>
</dbReference>
<dbReference type="InterPro" id="IPR010978">
    <property type="entry name" value="tRNA-bd_arm"/>
</dbReference>
<dbReference type="Gene3D" id="3.30.930.10">
    <property type="entry name" value="Bira Bifunctional Protein, Domain 2"/>
    <property type="match status" value="1"/>
</dbReference>
<evidence type="ECO:0000256" key="5">
    <source>
        <dbReference type="ARBA" id="ARBA00022598"/>
    </source>
</evidence>
<reference evidence="16 17" key="1">
    <citation type="submission" date="2020-04" db="EMBL/GenBank/DDBJ databases">
        <authorList>
            <person name="Hitch T.C.A."/>
            <person name="Wylensek D."/>
            <person name="Clavel T."/>
        </authorList>
    </citation>
    <scope>NUCLEOTIDE SEQUENCE [LARGE SCALE GENOMIC DNA]</scope>
    <source>
        <strain evidence="16 17">PG-130-P53-12</strain>
    </source>
</reference>
<keyword evidence="4 13" id="KW-0963">Cytoplasm</keyword>
<dbReference type="GO" id="GO:0004826">
    <property type="term" value="F:phenylalanine-tRNA ligase activity"/>
    <property type="evidence" value="ECO:0007669"/>
    <property type="project" value="UniProtKB-UniRule"/>
</dbReference>
<sequence length="342" mass="38567">MEEKIEQLKAQAAEAIQHAAGSLTELDEIRVKFLGKKGAFTSILRGMGALAKEDRPKIGKVVNEAKAQIEALIAEKNEELRQRALAEKLASEKIDVTLPGRRQPLGHLHPLTLTLARIKDIFFRMGFSVEEGPEIEKDYFNFEALNLPKDHPARDMQDSFYITEDILMRSQTSPVQARTMQKNDPNTPIRMIAPGRVYRRDEYDATHSPMFTQVEGLVIDKGITMADLKGTLELFLHQIFSEDVKVRLRPSFFPFTEPSAEVDISCVMCHGKGCKVCKGTGWLEILGAGMVHPHVLEMSGYDPKVVSGFAFGMGVERIAMLSYGVDDLRLFYDNDMRFLRQF</sequence>
<keyword evidence="10 13" id="KW-0648">Protein biosynthesis</keyword>
<feature type="coiled-coil region" evidence="14">
    <location>
        <begin position="62"/>
        <end position="89"/>
    </location>
</feature>
<comment type="caution">
    <text evidence="16">The sequence shown here is derived from an EMBL/GenBank/DDBJ whole genome shotgun (WGS) entry which is preliminary data.</text>
</comment>
<dbReference type="InterPro" id="IPR004188">
    <property type="entry name" value="Phe-tRNA_ligase_II_N"/>
</dbReference>
<keyword evidence="8 13" id="KW-0067">ATP-binding</keyword>
<evidence type="ECO:0000256" key="3">
    <source>
        <dbReference type="ARBA" id="ARBA00011209"/>
    </source>
</evidence>
<organism evidence="16 17">
    <name type="scientific">Selenomonas bovis</name>
    <dbReference type="NCBI Taxonomy" id="416586"/>
    <lineage>
        <taxon>Bacteria</taxon>
        <taxon>Bacillati</taxon>
        <taxon>Bacillota</taxon>
        <taxon>Negativicutes</taxon>
        <taxon>Selenomonadales</taxon>
        <taxon>Selenomonadaceae</taxon>
        <taxon>Selenomonas</taxon>
    </lineage>
</organism>
<keyword evidence="5 13" id="KW-0436">Ligase</keyword>
<dbReference type="InterPro" id="IPR002319">
    <property type="entry name" value="Phenylalanyl-tRNA_Synthase"/>
</dbReference>
<keyword evidence="17" id="KW-1185">Reference proteome</keyword>
<evidence type="ECO:0000256" key="12">
    <source>
        <dbReference type="ARBA" id="ARBA00049255"/>
    </source>
</evidence>
<evidence type="ECO:0000256" key="2">
    <source>
        <dbReference type="ARBA" id="ARBA00010207"/>
    </source>
</evidence>